<organism evidence="2 3">
    <name type="scientific">Didymella glomerata</name>
    <dbReference type="NCBI Taxonomy" id="749621"/>
    <lineage>
        <taxon>Eukaryota</taxon>
        <taxon>Fungi</taxon>
        <taxon>Dikarya</taxon>
        <taxon>Ascomycota</taxon>
        <taxon>Pezizomycotina</taxon>
        <taxon>Dothideomycetes</taxon>
        <taxon>Pleosporomycetidae</taxon>
        <taxon>Pleosporales</taxon>
        <taxon>Pleosporineae</taxon>
        <taxon>Didymellaceae</taxon>
        <taxon>Didymella</taxon>
    </lineage>
</organism>
<name>A0A9W8WQF5_9PLEO</name>
<dbReference type="AlphaFoldDB" id="A0A9W8WQF5"/>
<dbReference type="SUPFAM" id="SSF52540">
    <property type="entry name" value="P-loop containing nucleoside triphosphate hydrolases"/>
    <property type="match status" value="1"/>
</dbReference>
<dbReference type="GO" id="GO:0043531">
    <property type="term" value="F:ADP binding"/>
    <property type="evidence" value="ECO:0007669"/>
    <property type="project" value="InterPro"/>
</dbReference>
<dbReference type="InterPro" id="IPR027417">
    <property type="entry name" value="P-loop_NTPase"/>
</dbReference>
<keyword evidence="3" id="KW-1185">Reference proteome</keyword>
<gene>
    <name evidence="2" type="ORF">N0V87_010130</name>
</gene>
<dbReference type="Proteomes" id="UP001140562">
    <property type="component" value="Unassembled WGS sequence"/>
</dbReference>
<dbReference type="OrthoDB" id="674604at2759"/>
<protein>
    <recommendedName>
        <fullName evidence="1">Heterokaryon incompatibility domain-containing protein</fullName>
    </recommendedName>
</protein>
<evidence type="ECO:0000313" key="2">
    <source>
        <dbReference type="EMBL" id="KAJ4330285.1"/>
    </source>
</evidence>
<proteinExistence type="predicted"/>
<dbReference type="Gene3D" id="3.40.50.300">
    <property type="entry name" value="P-loop containing nucleotide triphosphate hydrolases"/>
    <property type="match status" value="1"/>
</dbReference>
<dbReference type="EMBL" id="JAPEUV010000209">
    <property type="protein sequence ID" value="KAJ4330285.1"/>
    <property type="molecule type" value="Genomic_DNA"/>
</dbReference>
<evidence type="ECO:0000259" key="1">
    <source>
        <dbReference type="Pfam" id="PF06985"/>
    </source>
</evidence>
<dbReference type="InterPro" id="IPR010730">
    <property type="entry name" value="HET"/>
</dbReference>
<dbReference type="Pfam" id="PF06985">
    <property type="entry name" value="HET"/>
    <property type="match status" value="1"/>
</dbReference>
<reference evidence="2" key="1">
    <citation type="submission" date="2022-10" db="EMBL/GenBank/DDBJ databases">
        <title>Tapping the CABI collections for fungal endophytes: first genome assemblies for Collariella, Neodidymelliopsis, Ascochyta clinopodiicola, Didymella pomorum, Didymosphaeria variabile, Neocosmospora piperis and Neocucurbitaria cava.</title>
        <authorList>
            <person name="Hill R."/>
        </authorList>
    </citation>
    <scope>NUCLEOTIDE SEQUENCE</scope>
    <source>
        <strain evidence="2">IMI 360193</strain>
    </source>
</reference>
<dbReference type="PANTHER" id="PTHR10622">
    <property type="entry name" value="HET DOMAIN-CONTAINING PROTEIN"/>
    <property type="match status" value="1"/>
</dbReference>
<evidence type="ECO:0000313" key="3">
    <source>
        <dbReference type="Proteomes" id="UP001140562"/>
    </source>
</evidence>
<feature type="domain" description="Heterokaryon incompatibility" evidence="1">
    <location>
        <begin position="25"/>
        <end position="112"/>
    </location>
</feature>
<comment type="caution">
    <text evidence="2">The sequence shown here is derived from an EMBL/GenBank/DDBJ whole genome shotgun (WGS) entry which is preliminary data.</text>
</comment>
<sequence>MRLLKRLPGGDLQLVSVSSDQPPPYAILSHTWADGQEVTYRELVSGAGKDKTGYAKIRFCSERAAADGLEYCWVDTCCIDKSTSDELSTTINSMFRWYQRASKCYVYLSDVSVPNEISDAEAHPIAWQETFGRSRWFTRGWTLQELLAPADVEFFSKQGKRLGTRVSLERKLHEITRIPIAALRGRPLGEFSVEDRMSWAAGRTTTLKEDKVYCLLGIFGVFLSLIYGEGEAYATLRLKEEIQKRQEGRSIGSLRNLSGIADDNADVKKLVQQALSSEDAGDWLMIVDNADDHEILLSKANSGSEPMRLSDYLPRSDRGVILFTTRSRKVAEALTPSSVLRLDDMSKGEARQLLRQRTTEQALCSDETAVDELLEVLTCLPLAIVQAAAFMSTNNVDHPRHDLHQGQGQHQYSRMLPVRMEALL</sequence>
<dbReference type="PANTHER" id="PTHR10622:SF13">
    <property type="entry name" value="NACHT DOMAIN-CONTAINING PROTEIN"/>
    <property type="match status" value="1"/>
</dbReference>
<accession>A0A9W8WQF5</accession>